<proteinExistence type="predicted"/>
<feature type="non-terminal residue" evidence="2">
    <location>
        <position position="1"/>
    </location>
</feature>
<feature type="compositionally biased region" description="Basic residues" evidence="1">
    <location>
        <begin position="1"/>
        <end position="11"/>
    </location>
</feature>
<sequence>REKSKEMKKKATSTDIQKVTSQDKSLVESKETKQQLSSGYDQDKLTVDTAGLSGADVVTEKDKRDKEKKDDPKVASSSHTSSK</sequence>
<dbReference type="EMBL" id="HACG01039677">
    <property type="protein sequence ID" value="CEK86542.1"/>
    <property type="molecule type" value="Transcribed_RNA"/>
</dbReference>
<gene>
    <name evidence="2" type="primary">ORF154351</name>
</gene>
<feature type="compositionally biased region" description="Polar residues" evidence="1">
    <location>
        <begin position="13"/>
        <end position="24"/>
    </location>
</feature>
<feature type="region of interest" description="Disordered" evidence="1">
    <location>
        <begin position="1"/>
        <end position="83"/>
    </location>
</feature>
<reference evidence="2" key="1">
    <citation type="submission" date="2014-12" db="EMBL/GenBank/DDBJ databases">
        <title>Insight into the proteome of Arion vulgaris.</title>
        <authorList>
            <person name="Aradska J."/>
            <person name="Bulat T."/>
            <person name="Smidak R."/>
            <person name="Sarate P."/>
            <person name="Gangsoo J."/>
            <person name="Sialana F."/>
            <person name="Bilban M."/>
            <person name="Lubec G."/>
        </authorList>
    </citation>
    <scope>NUCLEOTIDE SEQUENCE</scope>
    <source>
        <tissue evidence="2">Skin</tissue>
    </source>
</reference>
<dbReference type="AlphaFoldDB" id="A0A0B7B0Y9"/>
<organism evidence="2">
    <name type="scientific">Arion vulgaris</name>
    <dbReference type="NCBI Taxonomy" id="1028688"/>
    <lineage>
        <taxon>Eukaryota</taxon>
        <taxon>Metazoa</taxon>
        <taxon>Spiralia</taxon>
        <taxon>Lophotrochozoa</taxon>
        <taxon>Mollusca</taxon>
        <taxon>Gastropoda</taxon>
        <taxon>Heterobranchia</taxon>
        <taxon>Euthyneura</taxon>
        <taxon>Panpulmonata</taxon>
        <taxon>Eupulmonata</taxon>
        <taxon>Stylommatophora</taxon>
        <taxon>Helicina</taxon>
        <taxon>Arionoidea</taxon>
        <taxon>Arionidae</taxon>
        <taxon>Arion</taxon>
    </lineage>
</organism>
<evidence type="ECO:0000313" key="2">
    <source>
        <dbReference type="EMBL" id="CEK86542.1"/>
    </source>
</evidence>
<feature type="compositionally biased region" description="Basic and acidic residues" evidence="1">
    <location>
        <begin position="58"/>
        <end position="73"/>
    </location>
</feature>
<accession>A0A0B7B0Y9</accession>
<feature type="non-terminal residue" evidence="2">
    <location>
        <position position="83"/>
    </location>
</feature>
<evidence type="ECO:0000256" key="1">
    <source>
        <dbReference type="SAM" id="MobiDB-lite"/>
    </source>
</evidence>
<name>A0A0B7B0Y9_9EUPU</name>
<protein>
    <submittedName>
        <fullName evidence="2">Uncharacterized protein</fullName>
    </submittedName>
</protein>